<name>A0ABT4TQK5_9ACTN</name>
<accession>A0ABT4TQK5</accession>
<dbReference type="Proteomes" id="UP001165685">
    <property type="component" value="Unassembled WGS sequence"/>
</dbReference>
<feature type="domain" description="Cyanobactin oxidase ThcOx second" evidence="2">
    <location>
        <begin position="130"/>
        <end position="244"/>
    </location>
</feature>
<proteinExistence type="predicted"/>
<dbReference type="InterPro" id="IPR000415">
    <property type="entry name" value="Nitroreductase-like"/>
</dbReference>
<sequence>MFQHGGGTRPQRLLSLIDGALVEEGADGSLTVASRWGDVRVADPGPAVRTLLDRMSLGPVSPDNVLPCGGPERDRALDGVRRVLEDLDGCVVHSLSDGNLGGPVLSVEPVAPWARFTPPLRPRLPAGLVVRMSRYAVVRTSGTLLLAESPLALHRVVLHRSEALRVIGALASPVGPEELAAELDDIAPAVLWEVVAHLTAAGVAVQGRRGPEGGRPLLLEDTDTRLAPWSPHDLLFHSRRRPGRDGRSLAASARTGPGNRPPPRRVPLPGAKPPVRAVVVPPDPGRPLRAAELGALLSRALDQGAPGVMDAVPAVPGPERSLDFYITVNHSSDVERGIYRYSPRGHALLLVNSDEEDTRALLDCARVAGGSGPVPAVLITIAARMPAIPRSVEASPYATALLLTGALQERLRQAAQDLRLAASVLVTGDGETSARALRLDGIAEVPTGDFSAG</sequence>
<dbReference type="Gene3D" id="3.40.109.10">
    <property type="entry name" value="NADH Oxidase"/>
    <property type="match status" value="1"/>
</dbReference>
<evidence type="ECO:0000256" key="1">
    <source>
        <dbReference type="SAM" id="MobiDB-lite"/>
    </source>
</evidence>
<evidence type="ECO:0000313" key="3">
    <source>
        <dbReference type="EMBL" id="MDA2806968.1"/>
    </source>
</evidence>
<dbReference type="InterPro" id="IPR054488">
    <property type="entry name" value="ThcOx_dom2"/>
</dbReference>
<gene>
    <name evidence="3" type="ORF">O4U47_20855</name>
</gene>
<feature type="region of interest" description="Disordered" evidence="1">
    <location>
        <begin position="234"/>
        <end position="283"/>
    </location>
</feature>
<dbReference type="RefSeq" id="WP_270679599.1">
    <property type="nucleotide sequence ID" value="NZ_JAQFWP010000044.1"/>
</dbReference>
<organism evidence="3 4">
    <name type="scientific">Nocardiopsis suaedae</name>
    <dbReference type="NCBI Taxonomy" id="3018444"/>
    <lineage>
        <taxon>Bacteria</taxon>
        <taxon>Bacillati</taxon>
        <taxon>Actinomycetota</taxon>
        <taxon>Actinomycetes</taxon>
        <taxon>Streptosporangiales</taxon>
        <taxon>Nocardiopsidaceae</taxon>
        <taxon>Nocardiopsis</taxon>
    </lineage>
</organism>
<reference evidence="3" key="1">
    <citation type="submission" date="2023-01" db="EMBL/GenBank/DDBJ databases">
        <title>Draft genome sequence of Nocardiopsis sp. LSu2-4 isolated from halophytes.</title>
        <authorList>
            <person name="Duangmal K."/>
            <person name="Chantavorakit T."/>
        </authorList>
    </citation>
    <scope>NUCLEOTIDE SEQUENCE</scope>
    <source>
        <strain evidence="3">LSu2-4</strain>
    </source>
</reference>
<comment type="caution">
    <text evidence="3">The sequence shown here is derived from an EMBL/GenBank/DDBJ whole genome shotgun (WGS) entry which is preliminary data.</text>
</comment>
<keyword evidence="4" id="KW-1185">Reference proteome</keyword>
<protein>
    <recommendedName>
        <fullName evidence="2">Cyanobactin oxidase ThcOx second domain-containing protein</fullName>
    </recommendedName>
</protein>
<evidence type="ECO:0000259" key="2">
    <source>
        <dbReference type="Pfam" id="PF22767"/>
    </source>
</evidence>
<dbReference type="Pfam" id="PF22767">
    <property type="entry name" value="ThcOx"/>
    <property type="match status" value="1"/>
</dbReference>
<feature type="compositionally biased region" description="Pro residues" evidence="1">
    <location>
        <begin position="259"/>
        <end position="272"/>
    </location>
</feature>
<evidence type="ECO:0000313" key="4">
    <source>
        <dbReference type="Proteomes" id="UP001165685"/>
    </source>
</evidence>
<dbReference type="EMBL" id="JAQFWP010000044">
    <property type="protein sequence ID" value="MDA2806968.1"/>
    <property type="molecule type" value="Genomic_DNA"/>
</dbReference>